<dbReference type="InterPro" id="IPR002885">
    <property type="entry name" value="PPR_rpt"/>
</dbReference>
<dbReference type="Gene3D" id="1.25.40.10">
    <property type="entry name" value="Tetratricopeptide repeat domain"/>
    <property type="match status" value="6"/>
</dbReference>
<feature type="repeat" description="PPR" evidence="3">
    <location>
        <begin position="667"/>
        <end position="701"/>
    </location>
</feature>
<feature type="compositionally biased region" description="Acidic residues" evidence="4">
    <location>
        <begin position="911"/>
        <end position="925"/>
    </location>
</feature>
<protein>
    <recommendedName>
        <fullName evidence="7">Pentatricopeptide repeat-containing protein</fullName>
    </recommendedName>
</protein>
<accession>A0A9D4Y8A8</accession>
<dbReference type="Pfam" id="PF13041">
    <property type="entry name" value="PPR_2"/>
    <property type="match status" value="2"/>
</dbReference>
<feature type="region of interest" description="Disordered" evidence="4">
    <location>
        <begin position="911"/>
        <end position="934"/>
    </location>
</feature>
<feature type="repeat" description="PPR" evidence="3">
    <location>
        <begin position="527"/>
        <end position="561"/>
    </location>
</feature>
<comment type="caution">
    <text evidence="5">The sequence shown here is derived from an EMBL/GenBank/DDBJ whole genome shotgun (WGS) entry which is preliminary data.</text>
</comment>
<evidence type="ECO:0000256" key="1">
    <source>
        <dbReference type="ARBA" id="ARBA00007626"/>
    </source>
</evidence>
<dbReference type="Gramene" id="Psat02G0145900-T2">
    <property type="protein sequence ID" value="KAI5434642.1"/>
    <property type="gene ID" value="KIW84_021459"/>
</dbReference>
<dbReference type="EMBL" id="JAMSHJ010000002">
    <property type="protein sequence ID" value="KAI5434642.1"/>
    <property type="molecule type" value="Genomic_DNA"/>
</dbReference>
<reference evidence="5 6" key="1">
    <citation type="journal article" date="2022" name="Nat. Genet.">
        <title>Improved pea reference genome and pan-genome highlight genomic features and evolutionary characteristics.</title>
        <authorList>
            <person name="Yang T."/>
            <person name="Liu R."/>
            <person name="Luo Y."/>
            <person name="Hu S."/>
            <person name="Wang D."/>
            <person name="Wang C."/>
            <person name="Pandey M.K."/>
            <person name="Ge S."/>
            <person name="Xu Q."/>
            <person name="Li N."/>
            <person name="Li G."/>
            <person name="Huang Y."/>
            <person name="Saxena R.K."/>
            <person name="Ji Y."/>
            <person name="Li M."/>
            <person name="Yan X."/>
            <person name="He Y."/>
            <person name="Liu Y."/>
            <person name="Wang X."/>
            <person name="Xiang C."/>
            <person name="Varshney R.K."/>
            <person name="Ding H."/>
            <person name="Gao S."/>
            <person name="Zong X."/>
        </authorList>
    </citation>
    <scope>NUCLEOTIDE SEQUENCE [LARGE SCALE GENOMIC DNA]</scope>
    <source>
        <strain evidence="5 6">cv. Zhongwan 6</strain>
    </source>
</reference>
<proteinExistence type="inferred from homology"/>
<feature type="repeat" description="PPR" evidence="3">
    <location>
        <begin position="352"/>
        <end position="386"/>
    </location>
</feature>
<dbReference type="AlphaFoldDB" id="A0A9D4Y8A8"/>
<dbReference type="NCBIfam" id="TIGR00756">
    <property type="entry name" value="PPR"/>
    <property type="match status" value="9"/>
</dbReference>
<gene>
    <name evidence="5" type="ORF">KIW84_021459</name>
</gene>
<keyword evidence="6" id="KW-1185">Reference proteome</keyword>
<organism evidence="5 6">
    <name type="scientific">Pisum sativum</name>
    <name type="common">Garden pea</name>
    <name type="synonym">Lathyrus oleraceus</name>
    <dbReference type="NCBI Taxonomy" id="3888"/>
    <lineage>
        <taxon>Eukaryota</taxon>
        <taxon>Viridiplantae</taxon>
        <taxon>Streptophyta</taxon>
        <taxon>Embryophyta</taxon>
        <taxon>Tracheophyta</taxon>
        <taxon>Spermatophyta</taxon>
        <taxon>Magnoliopsida</taxon>
        <taxon>eudicotyledons</taxon>
        <taxon>Gunneridae</taxon>
        <taxon>Pentapetalae</taxon>
        <taxon>rosids</taxon>
        <taxon>fabids</taxon>
        <taxon>Fabales</taxon>
        <taxon>Fabaceae</taxon>
        <taxon>Papilionoideae</taxon>
        <taxon>50 kb inversion clade</taxon>
        <taxon>NPAAA clade</taxon>
        <taxon>Hologalegina</taxon>
        <taxon>IRL clade</taxon>
        <taxon>Fabeae</taxon>
        <taxon>Lathyrus</taxon>
    </lineage>
</organism>
<feature type="repeat" description="PPR" evidence="3">
    <location>
        <begin position="492"/>
        <end position="526"/>
    </location>
</feature>
<dbReference type="Pfam" id="PF13812">
    <property type="entry name" value="PPR_3"/>
    <property type="match status" value="2"/>
</dbReference>
<name>A0A9D4Y8A8_PEA</name>
<feature type="repeat" description="PPR" evidence="3">
    <location>
        <begin position="282"/>
        <end position="316"/>
    </location>
</feature>
<dbReference type="SUPFAM" id="SSF81901">
    <property type="entry name" value="HCP-like"/>
    <property type="match status" value="1"/>
</dbReference>
<sequence>MVSPFIPHMFPLNPTSSYSFSSLLHSRLHFSTTPQFHIDKQSNMSCADKFPKKKNTNYESALDSALETLESSNDVDDALDSFYEYLSARDITVILREQRNWKRVVTVFKWFTSHEDYVHNVIHYNVVLRALVRGQQWDQLRLCWIQMANNDVLPTSHTYGMLIDCYGKAGLAKEALLWIKHMRMRGFFPNEVIMCSVVTVLKDVREFDRADRFYKNWCRGNVDLDDLDFDSSTLNTKGSNSSLPLSFKQFLSTELFKTGGGIRDSNYMMSLDMDIEPQKPQLSITYNALIDLYGKAERLKDAGDVFADMMKSGVAVNISTFNTMIFISGTHGNLVEAEALLVKMEERGISPDTRTYNIFLSLYANVGNMDAALFYYRRIREAGLFPDVVTYRALLGMLCAENMVQAVESVIDDMEKSSGSVDEHSLPGIVKMYINKGDLDKANDLLQKFQMNREPSSLICAAIIDVFGENGFWAEAETMFYRPRHMARQARDILEFNAMIKAYGKAELYDNAVFLFEEMKNQGICFIPSTYNSLIQMLSGADLVDQARDLTVEMQEMGFKPHCQTFSAVIASYIRLGQLSDAIDVYKEMLETGVKPNEVVYGSLINGFAEHGTLDEALHYFNLMKESGFSANLIVLSTLLKSYTKDGDLEGINSIYQQMQNMEGGLDIVAWNSMITTFAELGLVSQARRTFENLKKAGLANSTSYEITMVLYKDIGMFKEAIKLAEDMKMSGLLRECHSYNKVMLCYATDSQFQECGKLLHEMVSKKILPNKETLHVLFTILKKGRFPKEAVEQLESCFKKGEPYALQATYASLYSLLAGYVAKALNIHMKMRDKHVKPDIVTHIFLVGCYGKAGMVEGVKKIHSLLEYGEVERSVSLYRAIKVAYRLCHRYVRMRFKFDSEEDSEAESEYFDAESEYFDAESGSETEYYSYSD</sequence>
<dbReference type="Proteomes" id="UP001058974">
    <property type="component" value="Chromosome 2"/>
</dbReference>
<dbReference type="InterPro" id="IPR011990">
    <property type="entry name" value="TPR-like_helical_dom_sf"/>
</dbReference>
<evidence type="ECO:0000313" key="6">
    <source>
        <dbReference type="Proteomes" id="UP001058974"/>
    </source>
</evidence>
<evidence type="ECO:0000256" key="2">
    <source>
        <dbReference type="ARBA" id="ARBA00022737"/>
    </source>
</evidence>
<dbReference type="Pfam" id="PF01535">
    <property type="entry name" value="PPR"/>
    <property type="match status" value="6"/>
</dbReference>
<evidence type="ECO:0000256" key="4">
    <source>
        <dbReference type="SAM" id="MobiDB-lite"/>
    </source>
</evidence>
<feature type="repeat" description="PPR" evidence="3">
    <location>
        <begin position="317"/>
        <end position="351"/>
    </location>
</feature>
<feature type="repeat" description="PPR" evidence="3">
    <location>
        <begin position="155"/>
        <end position="189"/>
    </location>
</feature>
<dbReference type="PANTHER" id="PTHR47447:SF21">
    <property type="entry name" value="PENTACOTRIPEPTIDE-REPEAT REGION OF PRORP DOMAIN-CONTAINING PROTEIN"/>
    <property type="match status" value="1"/>
</dbReference>
<dbReference type="PROSITE" id="PS51375">
    <property type="entry name" value="PPR"/>
    <property type="match status" value="9"/>
</dbReference>
<comment type="similarity">
    <text evidence="1">Belongs to the PPR family. P subfamily.</text>
</comment>
<dbReference type="PANTHER" id="PTHR47447">
    <property type="entry name" value="OS03G0856100 PROTEIN"/>
    <property type="match status" value="1"/>
</dbReference>
<keyword evidence="2" id="KW-0677">Repeat</keyword>
<evidence type="ECO:0008006" key="7">
    <source>
        <dbReference type="Google" id="ProtNLM"/>
    </source>
</evidence>
<feature type="repeat" description="PPR" evidence="3">
    <location>
        <begin position="597"/>
        <end position="631"/>
    </location>
</feature>
<feature type="repeat" description="PPR" evidence="3">
    <location>
        <begin position="562"/>
        <end position="596"/>
    </location>
</feature>
<evidence type="ECO:0000256" key="3">
    <source>
        <dbReference type="PROSITE-ProRule" id="PRU00708"/>
    </source>
</evidence>
<evidence type="ECO:0000313" key="5">
    <source>
        <dbReference type="EMBL" id="KAI5434642.1"/>
    </source>
</evidence>